<reference evidence="14" key="1">
    <citation type="submission" date="2025-08" db="UniProtKB">
        <authorList>
            <consortium name="RefSeq"/>
        </authorList>
    </citation>
    <scope>IDENTIFICATION</scope>
</reference>
<feature type="compositionally biased region" description="Basic and acidic residues" evidence="12">
    <location>
        <begin position="448"/>
        <end position="458"/>
    </location>
</feature>
<organism evidence="13 14">
    <name type="scientific">Notechis scutatus</name>
    <name type="common">mainland tiger snake</name>
    <dbReference type="NCBI Taxonomy" id="8663"/>
    <lineage>
        <taxon>Eukaryota</taxon>
        <taxon>Metazoa</taxon>
        <taxon>Chordata</taxon>
        <taxon>Craniata</taxon>
        <taxon>Vertebrata</taxon>
        <taxon>Euteleostomi</taxon>
        <taxon>Lepidosauria</taxon>
        <taxon>Squamata</taxon>
        <taxon>Bifurcata</taxon>
        <taxon>Unidentata</taxon>
        <taxon>Episquamata</taxon>
        <taxon>Toxicofera</taxon>
        <taxon>Serpentes</taxon>
        <taxon>Colubroidea</taxon>
        <taxon>Elapidae</taxon>
        <taxon>Hydrophiinae</taxon>
        <taxon>Notechis</taxon>
    </lineage>
</organism>
<feature type="compositionally biased region" description="Polar residues" evidence="12">
    <location>
        <begin position="636"/>
        <end position="652"/>
    </location>
</feature>
<evidence type="ECO:0000256" key="8">
    <source>
        <dbReference type="ARBA" id="ARBA00023306"/>
    </source>
</evidence>
<evidence type="ECO:0000256" key="5">
    <source>
        <dbReference type="ARBA" id="ARBA00022737"/>
    </source>
</evidence>
<sequence length="817" mass="91192">MSSSEEKSASPVLPKDSDRGSSVSSDLQDEYEELLRYAVVTPKFEPSGLRQSDHVEVHQIPAGKSPGMSNYRHESAGVKWRCHGRNPELAPSSRTTRIAVSASVKESAPMAMEGLCPIRSEETSSPGSSSCQRDLQGTYVTDMSLSDDRVTHIESILDLWSGSLKTNVLTELRKWKLHFIEHHTLEMRQEREKHAADMRQLTNQMENLKELLHTYEISLGRKDEVIANLTNAIEKQKDRIELMKKFAKWRLQHFLGKQKAREELYANKLADRLYKLGLLKKAWAIWRSRFKAKEKERMEKAVQSSVESMHAALSNEYEAKLQTVNSALEEARSEIIELQNQRQDYEDAMKKAFMRGVCALNLEAMSMFQSKDFKLDQVRSQLQPGPSVRSSVFRQQQEQVNSEVRSQLQPGSLIRSSMFRQQQEQVDEEGRNQLHSGPSTRSSVFRQQQEHADGEGRNPLHPGPLSRPSMFQQQQQEQVNGEVRNQLHPGPLNRPSMFQQQQQEQVDGEGRNQQNPGPSNRPSIFRQQQEQVDGEGRNPLHPGPLNRLSMFQQQQHEQVNGEGRNPVQPGPSVRSSMVQQQQQEQVDSEGRSQLHPGPPPRSNMFRQPQEQEDGEVVDLSEKRAESGAGTGGPTAKFSSFQYDQPMPSTSSLPQPPPHFAPTTAGCAPAEDLFSSHQGHAITSQTRLDSAAALTCGAATGSGSGTMCISKLPMTRVVTSGQQKAGRTVTAKITGRSDFAAKNRICSNLDVVGVSPPMNSVVVEKHHPVTQQTVSQAVAAKYPRTVHQSSNAIGVRHLGHSGKTPAHTHNIQSIKVVE</sequence>
<dbReference type="GeneID" id="113413960"/>
<dbReference type="KEGG" id="nss:113413960"/>
<evidence type="ECO:0000313" key="14">
    <source>
        <dbReference type="RefSeq" id="XP_026526397.1"/>
    </source>
</evidence>
<evidence type="ECO:0000256" key="2">
    <source>
        <dbReference type="ARBA" id="ARBA00010411"/>
    </source>
</evidence>
<gene>
    <name evidence="14" type="primary">POC5</name>
</gene>
<dbReference type="CTD" id="134359"/>
<evidence type="ECO:0000313" key="13">
    <source>
        <dbReference type="Proteomes" id="UP000504612"/>
    </source>
</evidence>
<proteinExistence type="inferred from homology"/>
<keyword evidence="7" id="KW-0206">Cytoskeleton</keyword>
<feature type="coiled-coil region" evidence="11">
    <location>
        <begin position="191"/>
        <end position="218"/>
    </location>
</feature>
<evidence type="ECO:0000256" key="9">
    <source>
        <dbReference type="ARBA" id="ARBA00031694"/>
    </source>
</evidence>
<evidence type="ECO:0000256" key="7">
    <source>
        <dbReference type="ARBA" id="ARBA00023212"/>
    </source>
</evidence>
<feature type="compositionally biased region" description="Polar residues" evidence="12">
    <location>
        <begin position="511"/>
        <end position="531"/>
    </location>
</feature>
<name>A0A6J1U674_9SAUR</name>
<feature type="region of interest" description="Disordered" evidence="12">
    <location>
        <begin position="379"/>
        <end position="670"/>
    </location>
</feature>
<evidence type="ECO:0000256" key="11">
    <source>
        <dbReference type="SAM" id="Coils"/>
    </source>
</evidence>
<keyword evidence="4" id="KW-0963">Cytoplasm</keyword>
<evidence type="ECO:0000256" key="3">
    <source>
        <dbReference type="ARBA" id="ARBA00014910"/>
    </source>
</evidence>
<feature type="region of interest" description="Disordered" evidence="12">
    <location>
        <begin position="1"/>
        <end position="27"/>
    </location>
</feature>
<dbReference type="GO" id="GO:0032391">
    <property type="term" value="C:photoreceptor connecting cilium"/>
    <property type="evidence" value="ECO:0007669"/>
    <property type="project" value="TreeGrafter"/>
</dbReference>
<dbReference type="Proteomes" id="UP000504612">
    <property type="component" value="Unplaced"/>
</dbReference>
<keyword evidence="6 11" id="KW-0175">Coiled coil</keyword>
<comment type="subcellular location">
    <subcellularLocation>
        <location evidence="1">Cytoplasm</location>
        <location evidence="1">Cytoskeleton</location>
        <location evidence="1">Microtubule organizing center</location>
        <location evidence="1">Centrosome</location>
        <location evidence="1">Centriole</location>
    </subcellularLocation>
</comment>
<evidence type="ECO:0000256" key="1">
    <source>
        <dbReference type="ARBA" id="ARBA00004114"/>
    </source>
</evidence>
<feature type="compositionally biased region" description="Polar residues" evidence="12">
    <location>
        <begin position="433"/>
        <end position="447"/>
    </location>
</feature>
<evidence type="ECO:0000256" key="12">
    <source>
        <dbReference type="SAM" id="MobiDB-lite"/>
    </source>
</evidence>
<comment type="function">
    <text evidence="10">Essential for the assembly of the distal half of centrioles, required for centriole elongation. Acts as a negative regulator of centriole elongation.</text>
</comment>
<evidence type="ECO:0000256" key="10">
    <source>
        <dbReference type="ARBA" id="ARBA00049959"/>
    </source>
</evidence>
<keyword evidence="8" id="KW-0131">Cell cycle</keyword>
<dbReference type="AlphaFoldDB" id="A0A6J1U674"/>
<dbReference type="GO" id="GO:0005814">
    <property type="term" value="C:centriole"/>
    <property type="evidence" value="ECO:0007669"/>
    <property type="project" value="UniProtKB-SubCell"/>
</dbReference>
<comment type="similarity">
    <text evidence="2">Belongs to the POC5 family.</text>
</comment>
<protein>
    <recommendedName>
        <fullName evidence="3">Centrosomal protein POC5</fullName>
    </recommendedName>
    <alternativeName>
        <fullName evidence="9">Protein of centriole 5</fullName>
    </alternativeName>
</protein>
<feature type="compositionally biased region" description="Polar residues" evidence="12">
    <location>
        <begin position="379"/>
        <end position="424"/>
    </location>
</feature>
<evidence type="ECO:0000256" key="4">
    <source>
        <dbReference type="ARBA" id="ARBA00022490"/>
    </source>
</evidence>
<accession>A0A6J1U674</accession>
<keyword evidence="13" id="KW-1185">Reference proteome</keyword>
<evidence type="ECO:0000256" key="6">
    <source>
        <dbReference type="ARBA" id="ARBA00023054"/>
    </source>
</evidence>
<dbReference type="InterPro" id="IPR033351">
    <property type="entry name" value="POC5"/>
</dbReference>
<keyword evidence="5" id="KW-0677">Repeat</keyword>
<dbReference type="PANTHER" id="PTHR28618">
    <property type="entry name" value="CENTROSOMAL PROTEIN POC5"/>
    <property type="match status" value="1"/>
</dbReference>
<feature type="coiled-coil region" evidence="11">
    <location>
        <begin position="314"/>
        <end position="355"/>
    </location>
</feature>
<dbReference type="RefSeq" id="XP_026526397.1">
    <property type="nucleotide sequence ID" value="XM_026670612.1"/>
</dbReference>
<dbReference type="PANTHER" id="PTHR28618:SF1">
    <property type="entry name" value="CENTROSOMAL PROTEIN POC5"/>
    <property type="match status" value="1"/>
</dbReference>
<dbReference type="GO" id="GO:0042462">
    <property type="term" value="P:eye photoreceptor cell development"/>
    <property type="evidence" value="ECO:0007669"/>
    <property type="project" value="TreeGrafter"/>
</dbReference>
<feature type="compositionally biased region" description="Polar residues" evidence="12">
    <location>
        <begin position="549"/>
        <end position="558"/>
    </location>
</feature>